<organism evidence="2 3">
    <name type="scientific">Nostoc flagelliforme CCNUN1</name>
    <dbReference type="NCBI Taxonomy" id="2038116"/>
    <lineage>
        <taxon>Bacteria</taxon>
        <taxon>Bacillati</taxon>
        <taxon>Cyanobacteriota</taxon>
        <taxon>Cyanophyceae</taxon>
        <taxon>Nostocales</taxon>
        <taxon>Nostocaceae</taxon>
        <taxon>Nostoc</taxon>
    </lineage>
</organism>
<evidence type="ECO:0000313" key="2">
    <source>
        <dbReference type="EMBL" id="AUB35246.1"/>
    </source>
</evidence>
<feature type="region of interest" description="Disordered" evidence="1">
    <location>
        <begin position="14"/>
        <end position="39"/>
    </location>
</feature>
<accession>A0A2K8SIE8</accession>
<evidence type="ECO:0000256" key="1">
    <source>
        <dbReference type="SAM" id="MobiDB-lite"/>
    </source>
</evidence>
<dbReference type="Proteomes" id="UP000232003">
    <property type="component" value="Chromosome"/>
</dbReference>
<protein>
    <submittedName>
        <fullName evidence="2">Uncharacterized protein</fullName>
    </submittedName>
</protein>
<keyword evidence="3" id="KW-1185">Reference proteome</keyword>
<evidence type="ECO:0000313" key="3">
    <source>
        <dbReference type="Proteomes" id="UP000232003"/>
    </source>
</evidence>
<proteinExistence type="predicted"/>
<dbReference type="KEGG" id="nfl:COO91_01122"/>
<reference evidence="2 3" key="1">
    <citation type="submission" date="2017-11" db="EMBL/GenBank/DDBJ databases">
        <title>Complete genome of a free-living desiccation-tolerant cyanobacterium and its photosynthetic adaptation to extreme terrestrial habitat.</title>
        <authorList>
            <person name="Shang J."/>
        </authorList>
    </citation>
    <scope>NUCLEOTIDE SEQUENCE [LARGE SCALE GENOMIC DNA]</scope>
    <source>
        <strain evidence="2 3">CCNUN1</strain>
    </source>
</reference>
<dbReference type="AlphaFoldDB" id="A0A2K8SIE8"/>
<gene>
    <name evidence="2" type="ORF">COO91_01122</name>
</gene>
<sequence>MSFVRTDDEAIARAAKHSDRPNEYVSLAAKRKVQKDSNK</sequence>
<dbReference type="EMBL" id="CP024785">
    <property type="protein sequence ID" value="AUB35246.1"/>
    <property type="molecule type" value="Genomic_DNA"/>
</dbReference>
<name>A0A2K8SIE8_9NOSO</name>